<keyword evidence="8" id="KW-1185">Reference proteome</keyword>
<evidence type="ECO:0000256" key="5">
    <source>
        <dbReference type="SAM" id="Coils"/>
    </source>
</evidence>
<dbReference type="SMR" id="G1T143"/>
<dbReference type="FunFam" id="4.10.830.40:FF:000007">
    <property type="entry name" value="E3 ubiquitin/ISG15 ligase TRIM25"/>
    <property type="match status" value="1"/>
</dbReference>
<dbReference type="InterPro" id="IPR017907">
    <property type="entry name" value="Znf_RING_CS"/>
</dbReference>
<feature type="coiled-coil region" evidence="5">
    <location>
        <begin position="230"/>
        <end position="300"/>
    </location>
</feature>
<dbReference type="InterPro" id="IPR027370">
    <property type="entry name" value="Znf-RING_euk"/>
</dbReference>
<dbReference type="SMART" id="SM00184">
    <property type="entry name" value="RING"/>
    <property type="match status" value="1"/>
</dbReference>
<dbReference type="Proteomes" id="UP000001811">
    <property type="component" value="Chromosome 19"/>
</dbReference>
<dbReference type="FunFam" id="3.30.40.10:FF:000438">
    <property type="entry name" value="Bloodthirsty-related gene family, member 25"/>
    <property type="match status" value="1"/>
</dbReference>
<keyword evidence="2 4" id="KW-0863">Zinc-finger</keyword>
<evidence type="ECO:0000313" key="8">
    <source>
        <dbReference type="Proteomes" id="UP000001811"/>
    </source>
</evidence>
<evidence type="ECO:0000256" key="3">
    <source>
        <dbReference type="ARBA" id="ARBA00022833"/>
    </source>
</evidence>
<dbReference type="PANTHER" id="PTHR25465">
    <property type="entry name" value="B-BOX DOMAIN CONTAINING"/>
    <property type="match status" value="1"/>
</dbReference>
<dbReference type="SUPFAM" id="SSF57845">
    <property type="entry name" value="B-box zinc-binding domain"/>
    <property type="match status" value="1"/>
</dbReference>
<dbReference type="InParanoid" id="G1T143"/>
<reference evidence="7" key="2">
    <citation type="submission" date="2025-08" db="UniProtKB">
        <authorList>
            <consortium name="Ensembl"/>
        </authorList>
    </citation>
    <scope>IDENTIFICATION</scope>
    <source>
        <strain evidence="7">Thorbecke</strain>
    </source>
</reference>
<dbReference type="SUPFAM" id="SSF57850">
    <property type="entry name" value="RING/U-box"/>
    <property type="match status" value="1"/>
</dbReference>
<accession>G1T143</accession>
<reference evidence="7 8" key="1">
    <citation type="journal article" date="2011" name="Nature">
        <title>A high-resolution map of human evolutionary constraint using 29 mammals.</title>
        <authorList>
            <person name="Lindblad-Toh K."/>
            <person name="Garber M."/>
            <person name="Zuk O."/>
            <person name="Lin M.F."/>
            <person name="Parker B.J."/>
            <person name="Washietl S."/>
            <person name="Kheradpour P."/>
            <person name="Ernst J."/>
            <person name="Jordan G."/>
            <person name="Mauceli E."/>
            <person name="Ward L.D."/>
            <person name="Lowe C.B."/>
            <person name="Holloway A.K."/>
            <person name="Clamp M."/>
            <person name="Gnerre S."/>
            <person name="Alfoldi J."/>
            <person name="Beal K."/>
            <person name="Chang J."/>
            <person name="Clawson H."/>
            <person name="Cuff J."/>
            <person name="Di Palma F."/>
            <person name="Fitzgerald S."/>
            <person name="Flicek P."/>
            <person name="Guttman M."/>
            <person name="Hubisz M.J."/>
            <person name="Jaffe D.B."/>
            <person name="Jungreis I."/>
            <person name="Kent W.J."/>
            <person name="Kostka D."/>
            <person name="Lara M."/>
            <person name="Martins A.L."/>
            <person name="Massingham T."/>
            <person name="Moltke I."/>
            <person name="Raney B.J."/>
            <person name="Rasmussen M.D."/>
            <person name="Robinson J."/>
            <person name="Stark A."/>
            <person name="Vilella A.J."/>
            <person name="Wen J."/>
            <person name="Xie X."/>
            <person name="Zody M.C."/>
            <person name="Baldwin J."/>
            <person name="Bloom T."/>
            <person name="Chin C.W."/>
            <person name="Heiman D."/>
            <person name="Nicol R."/>
            <person name="Nusbaum C."/>
            <person name="Young S."/>
            <person name="Wilkinson J."/>
            <person name="Worley K.C."/>
            <person name="Kovar C.L."/>
            <person name="Muzny D.M."/>
            <person name="Gibbs R.A."/>
            <person name="Cree A."/>
            <person name="Dihn H.H."/>
            <person name="Fowler G."/>
            <person name="Jhangiani S."/>
            <person name="Joshi V."/>
            <person name="Lee S."/>
            <person name="Lewis L.R."/>
            <person name="Nazareth L.V."/>
            <person name="Okwuonu G."/>
            <person name="Santibanez J."/>
            <person name="Warren W.C."/>
            <person name="Mardis E.R."/>
            <person name="Weinstock G.M."/>
            <person name="Wilson R.K."/>
            <person name="Delehaunty K."/>
            <person name="Dooling D."/>
            <person name="Fronik C."/>
            <person name="Fulton L."/>
            <person name="Fulton B."/>
            <person name="Graves T."/>
            <person name="Minx P."/>
            <person name="Sodergren E."/>
            <person name="Birney E."/>
            <person name="Margulies E.H."/>
            <person name="Herrero J."/>
            <person name="Green E.D."/>
            <person name="Haussler D."/>
            <person name="Siepel A."/>
            <person name="Goldman N."/>
            <person name="Pollard K.S."/>
            <person name="Pedersen J.S."/>
            <person name="Lander E.S."/>
            <person name="Kellis M."/>
        </authorList>
    </citation>
    <scope>NUCLEOTIDE SEQUENCE [LARGE SCALE GENOMIC DNA]</scope>
    <source>
        <strain evidence="7 8">Thorbecke inbred</strain>
    </source>
</reference>
<dbReference type="Pfam" id="PF13445">
    <property type="entry name" value="zf-RING_UBOX"/>
    <property type="match status" value="1"/>
</dbReference>
<dbReference type="InterPro" id="IPR001841">
    <property type="entry name" value="Znf_RING"/>
</dbReference>
<dbReference type="PROSITE" id="PS00518">
    <property type="entry name" value="ZF_RING_1"/>
    <property type="match status" value="1"/>
</dbReference>
<feature type="domain" description="RING-type" evidence="6">
    <location>
        <begin position="13"/>
        <end position="54"/>
    </location>
</feature>
<dbReference type="Ensembl" id="ENSOCUT00000011336.3">
    <property type="protein sequence ID" value="ENSOCUP00000009756.3"/>
    <property type="gene ID" value="ENSOCUG00000011338.3"/>
</dbReference>
<dbReference type="InterPro" id="IPR051051">
    <property type="entry name" value="E3_ubiq-ligase_TRIM/RNF"/>
</dbReference>
<dbReference type="Gene3D" id="3.30.160.60">
    <property type="entry name" value="Classic Zinc Finger"/>
    <property type="match status" value="1"/>
</dbReference>
<dbReference type="InterPro" id="IPR013083">
    <property type="entry name" value="Znf_RING/FYVE/PHD"/>
</dbReference>
<dbReference type="AlphaFoldDB" id="G1T143"/>
<evidence type="ECO:0000256" key="1">
    <source>
        <dbReference type="ARBA" id="ARBA00022723"/>
    </source>
</evidence>
<dbReference type="Bgee" id="ENSOCUG00000011338">
    <property type="expression patterns" value="Expressed in liver and 17 other cell types or tissues"/>
</dbReference>
<organism evidence="7 8">
    <name type="scientific">Oryctolagus cuniculus</name>
    <name type="common">Rabbit</name>
    <dbReference type="NCBI Taxonomy" id="9986"/>
    <lineage>
        <taxon>Eukaryota</taxon>
        <taxon>Metazoa</taxon>
        <taxon>Chordata</taxon>
        <taxon>Craniata</taxon>
        <taxon>Vertebrata</taxon>
        <taxon>Euteleostomi</taxon>
        <taxon>Mammalia</taxon>
        <taxon>Eutheria</taxon>
        <taxon>Euarchontoglires</taxon>
        <taxon>Glires</taxon>
        <taxon>Lagomorpha</taxon>
        <taxon>Leporidae</taxon>
        <taxon>Oryctolagus</taxon>
    </lineage>
</organism>
<dbReference type="EMBL" id="AAGW02039378">
    <property type="status" value="NOT_ANNOTATED_CDS"/>
    <property type="molecule type" value="Genomic_DNA"/>
</dbReference>
<evidence type="ECO:0000256" key="2">
    <source>
        <dbReference type="ARBA" id="ARBA00022771"/>
    </source>
</evidence>
<dbReference type="eggNOG" id="KOG2177">
    <property type="taxonomic scope" value="Eukaryota"/>
</dbReference>
<proteinExistence type="predicted"/>
<evidence type="ECO:0000256" key="4">
    <source>
        <dbReference type="PROSITE-ProRule" id="PRU00175"/>
    </source>
</evidence>
<evidence type="ECO:0000259" key="6">
    <source>
        <dbReference type="PROSITE" id="PS50089"/>
    </source>
</evidence>
<dbReference type="GeneTree" id="ENSGT00940000160741"/>
<dbReference type="FunCoup" id="G1T143">
    <property type="interactions" value="1265"/>
</dbReference>
<sequence>MAELLPLTEELSCSICLEPFKEPVTTPCGHNFCRSCLDETWAVQGPPFRCPQCRTSYQVRPQLHKNTVLCSVVERLAIVEQARAPGDGWTPPVRAAAPSTVAQVACDHCLKEPAVKTCFVCTASFCQEHLRPHLDSPAFRDHPLQPPVRDLQRRKCPQHNRLRDFFCPEHGECICHVCVIEHKTCSPMSLSQASADLENKLRYKLTIMYSQINGASKALEDVQARQQGVQEATNRKIEQLRQEYLEIKALIDASEASSTRKIKEEEKRVHSKLDTIHQVLLKKKSEIQALKEKIEDGLKEGDEFEFLEKASKLQGIVTKPVYVPKVELDHELIHCVYQGTLDLKNELKRATRQLQERKPKEAPGPGNP</sequence>
<dbReference type="Gene3D" id="3.30.40.10">
    <property type="entry name" value="Zinc/RING finger domain, C3HC4 (zinc finger)"/>
    <property type="match status" value="1"/>
</dbReference>
<dbReference type="CDD" id="cd16597">
    <property type="entry name" value="RING-HC_TRIM25_C-IV"/>
    <property type="match status" value="1"/>
</dbReference>
<evidence type="ECO:0000313" key="7">
    <source>
        <dbReference type="Ensembl" id="ENSOCUP00000009756.3"/>
    </source>
</evidence>
<dbReference type="STRING" id="9986.ENSOCUP00000009756"/>
<dbReference type="PANTHER" id="PTHR25465:SF77">
    <property type="entry name" value="E3 UBIQUITIN_ISG15 LIGASE TRIM25"/>
    <property type="match status" value="1"/>
</dbReference>
<dbReference type="GO" id="GO:0008270">
    <property type="term" value="F:zinc ion binding"/>
    <property type="evidence" value="ECO:0007669"/>
    <property type="project" value="UniProtKB-KW"/>
</dbReference>
<reference evidence="7" key="3">
    <citation type="submission" date="2025-09" db="UniProtKB">
        <authorList>
            <consortium name="Ensembl"/>
        </authorList>
    </citation>
    <scope>IDENTIFICATION</scope>
    <source>
        <strain evidence="7">Thorbecke</strain>
    </source>
</reference>
<dbReference type="HOGENOM" id="CLU_013137_0_2_1"/>
<dbReference type="Gene3D" id="4.10.830.40">
    <property type="match status" value="1"/>
</dbReference>
<dbReference type="CDD" id="cd19776">
    <property type="entry name" value="Bbox2_TRIM25_C-IV"/>
    <property type="match status" value="1"/>
</dbReference>
<protein>
    <recommendedName>
        <fullName evidence="6">RING-type domain-containing protein</fullName>
    </recommendedName>
</protein>
<dbReference type="PROSITE" id="PS50089">
    <property type="entry name" value="ZF_RING_2"/>
    <property type="match status" value="1"/>
</dbReference>
<keyword evidence="3" id="KW-0862">Zinc</keyword>
<keyword evidence="5" id="KW-0175">Coiled coil</keyword>
<keyword evidence="1" id="KW-0479">Metal-binding</keyword>
<dbReference type="PaxDb" id="9986-ENSOCUP00000009756"/>
<name>G1T143_RABIT</name>